<keyword evidence="2" id="KW-0862">Zinc</keyword>
<keyword evidence="2" id="KW-0863">Zinc-finger</keyword>
<name>A0ABR3AUG8_PHYBL</name>
<dbReference type="PANTHER" id="PTHR31315:SF1">
    <property type="entry name" value="PROTEIN SIP5"/>
    <property type="match status" value="1"/>
</dbReference>
<keyword evidence="2" id="KW-0479">Metal-binding</keyword>
<dbReference type="PROSITE" id="PS50089">
    <property type="entry name" value="ZF_RING_2"/>
    <property type="match status" value="1"/>
</dbReference>
<organism evidence="5 6">
    <name type="scientific">Phycomyces blakesleeanus</name>
    <dbReference type="NCBI Taxonomy" id="4837"/>
    <lineage>
        <taxon>Eukaryota</taxon>
        <taxon>Fungi</taxon>
        <taxon>Fungi incertae sedis</taxon>
        <taxon>Mucoromycota</taxon>
        <taxon>Mucoromycotina</taxon>
        <taxon>Mucoromycetes</taxon>
        <taxon>Mucorales</taxon>
        <taxon>Phycomycetaceae</taxon>
        <taxon>Phycomyces</taxon>
    </lineage>
</organism>
<comment type="similarity">
    <text evidence="1">Belongs to the SIP5 family.</text>
</comment>
<comment type="caution">
    <text evidence="5">The sequence shown here is derived from an EMBL/GenBank/DDBJ whole genome shotgun (WGS) entry which is preliminary data.</text>
</comment>
<reference evidence="5 6" key="1">
    <citation type="submission" date="2024-04" db="EMBL/GenBank/DDBJ databases">
        <title>Symmetric and asymmetric DNA N6-adenine methylation regulates different biological responses in Mucorales.</title>
        <authorList>
            <consortium name="Lawrence Berkeley National Laboratory"/>
            <person name="Lax C."/>
            <person name="Mondo S.J."/>
            <person name="Osorio-Concepcion M."/>
            <person name="Muszewska A."/>
            <person name="Corrochano-Luque M."/>
            <person name="Gutierrez G."/>
            <person name="Riley R."/>
            <person name="Lipzen A."/>
            <person name="Guo J."/>
            <person name="Hundley H."/>
            <person name="Amirebrahimi M."/>
            <person name="Ng V."/>
            <person name="Lorenzo-Gutierrez D."/>
            <person name="Binder U."/>
            <person name="Yang J."/>
            <person name="Song Y."/>
            <person name="Canovas D."/>
            <person name="Navarro E."/>
            <person name="Freitag M."/>
            <person name="Gabaldon T."/>
            <person name="Grigoriev I.V."/>
            <person name="Corrochano L.M."/>
            <person name="Nicolas F.E."/>
            <person name="Garre V."/>
        </authorList>
    </citation>
    <scope>NUCLEOTIDE SEQUENCE [LARGE SCALE GENOMIC DNA]</scope>
    <source>
        <strain evidence="5 6">L51</strain>
    </source>
</reference>
<accession>A0ABR3AUG8</accession>
<evidence type="ECO:0000256" key="1">
    <source>
        <dbReference type="ARBA" id="ARBA00010402"/>
    </source>
</evidence>
<sequence length="323" mass="36810">MGTINSKSTNSRSIQRQTQLANDTVDYGSLIPQGLYGIITQDYDANVVTKLMRLGKLAPFYKGLVDPPVFPLGQDQESLEQNLCLDKSKFKLLYTKTAECPICLLAKANEFYINWYPACINYSRCCHQPICTECFLQLRRPLDTLSPVYCPFCVRSDFGVIHTPPEWSQYHIAFNDRHPGFGPRTEKWTKEKRVVLNLDDPDVVLVDQVRPHWQEEMADKLSKRRRHSSVLSGSGSTRRVVVRPRNRTMTAVSQRLQTYSAGYIEDLDLHGDAQVNNTNIRSNGNVNGNSNGNNNGNGRVDNYRQLDLEDLLILETIRRTHSN</sequence>
<keyword evidence="6" id="KW-1185">Reference proteome</keyword>
<dbReference type="Proteomes" id="UP001448207">
    <property type="component" value="Unassembled WGS sequence"/>
</dbReference>
<dbReference type="EMBL" id="JBCLYO010000019">
    <property type="protein sequence ID" value="KAL0081052.1"/>
    <property type="molecule type" value="Genomic_DNA"/>
</dbReference>
<protein>
    <recommendedName>
        <fullName evidence="4">RING-type domain-containing protein</fullName>
    </recommendedName>
</protein>
<evidence type="ECO:0000256" key="2">
    <source>
        <dbReference type="PROSITE-ProRule" id="PRU00175"/>
    </source>
</evidence>
<evidence type="ECO:0000256" key="3">
    <source>
        <dbReference type="SAM" id="MobiDB-lite"/>
    </source>
</evidence>
<proteinExistence type="inferred from homology"/>
<feature type="domain" description="RING-type" evidence="4">
    <location>
        <begin position="100"/>
        <end position="153"/>
    </location>
</feature>
<feature type="compositionally biased region" description="Low complexity" evidence="3">
    <location>
        <begin position="276"/>
        <end position="300"/>
    </location>
</feature>
<dbReference type="PANTHER" id="PTHR31315">
    <property type="entry name" value="PROTEIN SIP5"/>
    <property type="match status" value="1"/>
</dbReference>
<evidence type="ECO:0000259" key="4">
    <source>
        <dbReference type="PROSITE" id="PS50089"/>
    </source>
</evidence>
<evidence type="ECO:0000313" key="5">
    <source>
        <dbReference type="EMBL" id="KAL0081052.1"/>
    </source>
</evidence>
<feature type="region of interest" description="Disordered" evidence="3">
    <location>
        <begin position="275"/>
        <end position="301"/>
    </location>
</feature>
<evidence type="ECO:0000313" key="6">
    <source>
        <dbReference type="Proteomes" id="UP001448207"/>
    </source>
</evidence>
<gene>
    <name evidence="5" type="ORF">J3Q64DRAFT_1701569</name>
</gene>
<feature type="region of interest" description="Disordered" evidence="3">
    <location>
        <begin position="219"/>
        <end position="239"/>
    </location>
</feature>
<dbReference type="InterPro" id="IPR001841">
    <property type="entry name" value="Znf_RING"/>
</dbReference>
<dbReference type="InterPro" id="IPR039301">
    <property type="entry name" value="Sip5/DA2"/>
</dbReference>